<reference evidence="2" key="1">
    <citation type="submission" date="2023-03" db="EMBL/GenBank/DDBJ databases">
        <authorList>
            <person name="Steffen K."/>
            <person name="Cardenas P."/>
        </authorList>
    </citation>
    <scope>NUCLEOTIDE SEQUENCE</scope>
</reference>
<keyword evidence="1" id="KW-0812">Transmembrane</keyword>
<gene>
    <name evidence="2" type="ORF">GBAR_LOCUS21435</name>
</gene>
<name>A0AA35SZH5_GEOBA</name>
<evidence type="ECO:0000313" key="2">
    <source>
        <dbReference type="EMBL" id="CAI8038434.1"/>
    </source>
</evidence>
<proteinExistence type="predicted"/>
<evidence type="ECO:0000313" key="3">
    <source>
        <dbReference type="Proteomes" id="UP001174909"/>
    </source>
</evidence>
<accession>A0AA35SZH5</accession>
<keyword evidence="1" id="KW-1133">Transmembrane helix</keyword>
<comment type="caution">
    <text evidence="2">The sequence shown here is derived from an EMBL/GenBank/DDBJ whole genome shotgun (WGS) entry which is preliminary data.</text>
</comment>
<dbReference type="Proteomes" id="UP001174909">
    <property type="component" value="Unassembled WGS sequence"/>
</dbReference>
<sequence length="76" mass="8539">MHSGDLTELGGANLTDAEREALLEVMQRAKDFDDKAQRGMNRLVCRHGTEYLLYVSVYCITVSISTLLYVVGWKVS</sequence>
<keyword evidence="1" id="KW-0472">Membrane</keyword>
<organism evidence="2 3">
    <name type="scientific">Geodia barretti</name>
    <name type="common">Barrett's horny sponge</name>
    <dbReference type="NCBI Taxonomy" id="519541"/>
    <lineage>
        <taxon>Eukaryota</taxon>
        <taxon>Metazoa</taxon>
        <taxon>Porifera</taxon>
        <taxon>Demospongiae</taxon>
        <taxon>Heteroscleromorpha</taxon>
        <taxon>Tetractinellida</taxon>
        <taxon>Astrophorina</taxon>
        <taxon>Geodiidae</taxon>
        <taxon>Geodia</taxon>
    </lineage>
</organism>
<evidence type="ECO:0000256" key="1">
    <source>
        <dbReference type="SAM" id="Phobius"/>
    </source>
</evidence>
<protein>
    <submittedName>
        <fullName evidence="2">Uncharacterized protein</fullName>
    </submittedName>
</protein>
<keyword evidence="3" id="KW-1185">Reference proteome</keyword>
<feature type="transmembrane region" description="Helical" evidence="1">
    <location>
        <begin position="51"/>
        <end position="71"/>
    </location>
</feature>
<dbReference type="AlphaFoldDB" id="A0AA35SZH5"/>
<dbReference type="EMBL" id="CASHTH010002989">
    <property type="protein sequence ID" value="CAI8038434.1"/>
    <property type="molecule type" value="Genomic_DNA"/>
</dbReference>